<proteinExistence type="inferred from homology"/>
<dbReference type="Proteomes" id="UP001151760">
    <property type="component" value="Unassembled WGS sequence"/>
</dbReference>
<dbReference type="EMBL" id="BQNB010020660">
    <property type="protein sequence ID" value="GJT98270.1"/>
    <property type="molecule type" value="Genomic_DNA"/>
</dbReference>
<accession>A0ABQ5IDQ8</accession>
<keyword evidence="5" id="KW-1185">Reference proteome</keyword>
<evidence type="ECO:0000313" key="5">
    <source>
        <dbReference type="Proteomes" id="UP001151760"/>
    </source>
</evidence>
<dbReference type="Pfam" id="PF02458">
    <property type="entry name" value="Transferase"/>
    <property type="match status" value="1"/>
</dbReference>
<feature type="non-terminal residue" evidence="4">
    <location>
        <position position="280"/>
    </location>
</feature>
<evidence type="ECO:0000256" key="3">
    <source>
        <dbReference type="ARBA" id="ARBA00023315"/>
    </source>
</evidence>
<evidence type="ECO:0000256" key="1">
    <source>
        <dbReference type="ARBA" id="ARBA00009861"/>
    </source>
</evidence>
<evidence type="ECO:0000313" key="4">
    <source>
        <dbReference type="EMBL" id="GJT98270.1"/>
    </source>
</evidence>
<keyword evidence="2" id="KW-0808">Transferase</keyword>
<dbReference type="Gene3D" id="3.30.559.10">
    <property type="entry name" value="Chloramphenicol acetyltransferase-like domain"/>
    <property type="match status" value="2"/>
</dbReference>
<organism evidence="4 5">
    <name type="scientific">Tanacetum coccineum</name>
    <dbReference type="NCBI Taxonomy" id="301880"/>
    <lineage>
        <taxon>Eukaryota</taxon>
        <taxon>Viridiplantae</taxon>
        <taxon>Streptophyta</taxon>
        <taxon>Embryophyta</taxon>
        <taxon>Tracheophyta</taxon>
        <taxon>Spermatophyta</taxon>
        <taxon>Magnoliopsida</taxon>
        <taxon>eudicotyledons</taxon>
        <taxon>Gunneridae</taxon>
        <taxon>Pentapetalae</taxon>
        <taxon>asterids</taxon>
        <taxon>campanulids</taxon>
        <taxon>Asterales</taxon>
        <taxon>Asteraceae</taxon>
        <taxon>Asteroideae</taxon>
        <taxon>Anthemideae</taxon>
        <taxon>Anthemidinae</taxon>
        <taxon>Tanacetum</taxon>
    </lineage>
</organism>
<evidence type="ECO:0000256" key="2">
    <source>
        <dbReference type="ARBA" id="ARBA00022679"/>
    </source>
</evidence>
<comment type="similarity">
    <text evidence="1">Belongs to the plant acyltransferase family.</text>
</comment>
<dbReference type="PANTHER" id="PTHR31623">
    <property type="entry name" value="F21J9.9"/>
    <property type="match status" value="1"/>
</dbReference>
<name>A0ABQ5IDQ8_9ASTR</name>
<dbReference type="InterPro" id="IPR023213">
    <property type="entry name" value="CAT-like_dom_sf"/>
</dbReference>
<sequence>MEKTPTLLYPLAGRYIEHIRTIDCSDQGVEFIPARADITIQEILDPKMDPMLIDNFIPSKCRVTNQANDAMLATQITMLKCGGLALGISMAHRICDASTMANFLNQWATLSQRDTNVETCGIDFTSSSLFPAQGLPFVEAGFFNGVNDDDCVTKKLSFNQNAISNMKDKVKLEGKRNSHQLSKVQLVSALIWKAFIGVDHAIYGQPRYSVLVQLVALRKKGKNLIPAYSFMKTIKDYSKVGHDSNERKEMILNSFADIANIPGARSPSMTSTLVLENPYG</sequence>
<gene>
    <name evidence="4" type="ORF">Tco_1093788</name>
</gene>
<comment type="caution">
    <text evidence="4">The sequence shown here is derived from an EMBL/GenBank/DDBJ whole genome shotgun (WGS) entry which is preliminary data.</text>
</comment>
<reference evidence="4" key="2">
    <citation type="submission" date="2022-01" db="EMBL/GenBank/DDBJ databases">
        <authorList>
            <person name="Yamashiro T."/>
            <person name="Shiraishi A."/>
            <person name="Satake H."/>
            <person name="Nakayama K."/>
        </authorList>
    </citation>
    <scope>NUCLEOTIDE SEQUENCE</scope>
</reference>
<keyword evidence="3" id="KW-0012">Acyltransferase</keyword>
<dbReference type="PANTHER" id="PTHR31623:SF70">
    <property type="entry name" value="TRANSFERASE, CHLORAMPHENICOL ACETYLTRANSFERASE-LIKE DOMAIN PROTEIN"/>
    <property type="match status" value="1"/>
</dbReference>
<reference evidence="4" key="1">
    <citation type="journal article" date="2022" name="Int. J. Mol. Sci.">
        <title>Draft Genome of Tanacetum Coccineum: Genomic Comparison of Closely Related Tanacetum-Family Plants.</title>
        <authorList>
            <person name="Yamashiro T."/>
            <person name="Shiraishi A."/>
            <person name="Nakayama K."/>
            <person name="Satake H."/>
        </authorList>
    </citation>
    <scope>NUCLEOTIDE SEQUENCE</scope>
</reference>
<protein>
    <submittedName>
        <fullName evidence="4">Chloramphenicol acetyltransferase-like domain-containing protein</fullName>
    </submittedName>
</protein>